<dbReference type="InterPro" id="IPR009014">
    <property type="entry name" value="Transketo_C/PFOR_II"/>
</dbReference>
<dbReference type="AlphaFoldDB" id="A0A7G9WA75"/>
<dbReference type="PANTHER" id="PTHR32154:SF20">
    <property type="entry name" value="2-OXOGLUTARATE OXIDOREDUCTASE SUBUNIT KORA"/>
    <property type="match status" value="1"/>
</dbReference>
<evidence type="ECO:0000259" key="3">
    <source>
        <dbReference type="Pfam" id="PF01558"/>
    </source>
</evidence>
<dbReference type="NCBIfam" id="TIGR03710">
    <property type="entry name" value="OAFO_sf"/>
    <property type="match status" value="1"/>
</dbReference>
<dbReference type="Proteomes" id="UP000516160">
    <property type="component" value="Chromosome"/>
</dbReference>
<dbReference type="SUPFAM" id="SSF52518">
    <property type="entry name" value="Thiamin diphosphate-binding fold (THDP-binding)"/>
    <property type="match status" value="1"/>
</dbReference>
<dbReference type="SUPFAM" id="SSF52922">
    <property type="entry name" value="TK C-terminal domain-like"/>
    <property type="match status" value="1"/>
</dbReference>
<organism evidence="6 7">
    <name type="scientific">Alkalicella caledoniensis</name>
    <dbReference type="NCBI Taxonomy" id="2731377"/>
    <lineage>
        <taxon>Bacteria</taxon>
        <taxon>Bacillati</taxon>
        <taxon>Bacillota</taxon>
        <taxon>Clostridia</taxon>
        <taxon>Eubacteriales</taxon>
        <taxon>Proteinivoracaceae</taxon>
        <taxon>Alkalicella</taxon>
    </lineage>
</organism>
<dbReference type="PANTHER" id="PTHR32154">
    <property type="entry name" value="PYRUVATE-FLAVODOXIN OXIDOREDUCTASE-RELATED"/>
    <property type="match status" value="1"/>
</dbReference>
<evidence type="ECO:0000313" key="7">
    <source>
        <dbReference type="Proteomes" id="UP000516160"/>
    </source>
</evidence>
<keyword evidence="2" id="KW-0175">Coiled coil</keyword>
<name>A0A7G9WA75_ALKCA</name>
<dbReference type="CDD" id="cd07034">
    <property type="entry name" value="TPP_PYR_PFOR_IOR-alpha_like"/>
    <property type="match status" value="1"/>
</dbReference>
<evidence type="ECO:0000256" key="1">
    <source>
        <dbReference type="ARBA" id="ARBA00023002"/>
    </source>
</evidence>
<evidence type="ECO:0000256" key="2">
    <source>
        <dbReference type="SAM" id="Coils"/>
    </source>
</evidence>
<dbReference type="InterPro" id="IPR029061">
    <property type="entry name" value="THDP-binding"/>
</dbReference>
<dbReference type="InterPro" id="IPR002869">
    <property type="entry name" value="Pyrv_flavodox_OxRed_cen"/>
</dbReference>
<dbReference type="InterPro" id="IPR019752">
    <property type="entry name" value="Pyrv/ketoisovalerate_OxRed_cat"/>
</dbReference>
<dbReference type="GO" id="GO:0006979">
    <property type="term" value="P:response to oxidative stress"/>
    <property type="evidence" value="ECO:0007669"/>
    <property type="project" value="TreeGrafter"/>
</dbReference>
<sequence length="560" mass="61344">MDYNILIGGSAGQGVDTVGTFVEKALKRMGYYVFSNKDYMSRIRGGHNFTLVRFSDNPLCAHKDDVDVIIALNEETVRVHREKLTPNGKVVCDVAFGKEDDKNLNLPLKEAAKNAGNPKVMGSAAVGATLKLFGIQTAKLEEFLNEVYDGEILAANLKAVEEGYKMVDTIFQTTPPPGEDKHILINGNEAVALGTVAAGCTFYSAYPMTPATGIMSYLAKLQEDANIVVEQAEDEIAAIIMALGASYGGVRAMTGSSGGGFALMVEAMGFAGIGEIPLVVAEVQRPGPATGLPTRTEQADLKFIINCSQGEFPLMVIAIRDVQDAFYQTTRAFNLAEKYQMPVVIVSDQYLADYYQTVEPFDFSKVTIDRQLAGEEAINSDGVYRRYSLTENGISPRIIPGKIENQLVFVDSDEHDEEGHITESAQVRVEMVNKRMKKLEELKKELQEPVKVGEEKGKTLLVAWGSTYGPLKEATERLVSEGISVTSLIFGDIWPLPEKEFIELAKTAEKIVNIEGNATGQLKDIIRQQTGVNCVQSILKYDGRAFSSQELYNRIKGEVL</sequence>
<dbReference type="InterPro" id="IPR002880">
    <property type="entry name" value="Pyrv_Fd/Flavodoxin_OxRdtase_N"/>
</dbReference>
<evidence type="ECO:0000259" key="5">
    <source>
        <dbReference type="Pfam" id="PF17147"/>
    </source>
</evidence>
<dbReference type="Pfam" id="PF17147">
    <property type="entry name" value="PFOR_II"/>
    <property type="match status" value="1"/>
</dbReference>
<feature type="domain" description="Pyruvate:ferredoxin oxidoreductase core" evidence="5">
    <location>
        <begin position="459"/>
        <end position="550"/>
    </location>
</feature>
<accession>A0A7G9WA75</accession>
<feature type="coiled-coil region" evidence="2">
    <location>
        <begin position="422"/>
        <end position="449"/>
    </location>
</feature>
<keyword evidence="7" id="KW-1185">Reference proteome</keyword>
<dbReference type="SUPFAM" id="SSF53323">
    <property type="entry name" value="Pyruvate-ferredoxin oxidoreductase, PFOR, domain III"/>
    <property type="match status" value="1"/>
</dbReference>
<feature type="domain" description="Pyruvate flavodoxin/ferredoxin oxidoreductase pyrimidine binding" evidence="4">
    <location>
        <begin position="195"/>
        <end position="433"/>
    </location>
</feature>
<evidence type="ECO:0000259" key="4">
    <source>
        <dbReference type="Pfam" id="PF01855"/>
    </source>
</evidence>
<reference evidence="6 7" key="1">
    <citation type="submission" date="2020-07" db="EMBL/GenBank/DDBJ databases">
        <title>Alkalicella. sp. LB2 genome.</title>
        <authorList>
            <person name="Postec A."/>
            <person name="Quemeneur M."/>
        </authorList>
    </citation>
    <scope>NUCLEOTIDE SEQUENCE [LARGE SCALE GENOMIC DNA]</scope>
    <source>
        <strain evidence="6 7">LB2</strain>
    </source>
</reference>
<feature type="domain" description="Pyruvate/ketoisovalerate oxidoreductase catalytic" evidence="3">
    <location>
        <begin position="11"/>
        <end position="164"/>
    </location>
</feature>
<dbReference type="Gene3D" id="3.40.50.920">
    <property type="match status" value="1"/>
</dbReference>
<dbReference type="Pfam" id="PF01855">
    <property type="entry name" value="POR_N"/>
    <property type="match status" value="1"/>
</dbReference>
<dbReference type="EMBL" id="CP058559">
    <property type="protein sequence ID" value="QNO15587.1"/>
    <property type="molecule type" value="Genomic_DNA"/>
</dbReference>
<dbReference type="Gene3D" id="3.40.50.970">
    <property type="match status" value="1"/>
</dbReference>
<evidence type="ECO:0000313" key="6">
    <source>
        <dbReference type="EMBL" id="QNO15587.1"/>
    </source>
</evidence>
<dbReference type="InterPro" id="IPR033412">
    <property type="entry name" value="PFOR_II"/>
</dbReference>
<dbReference type="InterPro" id="IPR022367">
    <property type="entry name" value="2-oxoacid/accept_OxRdtase_asu"/>
</dbReference>
<dbReference type="Gene3D" id="3.40.920.10">
    <property type="entry name" value="Pyruvate-ferredoxin oxidoreductase, PFOR, domain III"/>
    <property type="match status" value="1"/>
</dbReference>
<dbReference type="RefSeq" id="WP_213165970.1">
    <property type="nucleotide sequence ID" value="NZ_CP058559.1"/>
</dbReference>
<dbReference type="Pfam" id="PF01558">
    <property type="entry name" value="POR"/>
    <property type="match status" value="1"/>
</dbReference>
<dbReference type="GO" id="GO:0016903">
    <property type="term" value="F:oxidoreductase activity, acting on the aldehyde or oxo group of donors"/>
    <property type="evidence" value="ECO:0007669"/>
    <property type="project" value="InterPro"/>
</dbReference>
<dbReference type="KEGG" id="acae:HYG86_12805"/>
<proteinExistence type="predicted"/>
<dbReference type="InterPro" id="IPR050722">
    <property type="entry name" value="Pyruvate:ferred/Flavod_OxRd"/>
</dbReference>
<gene>
    <name evidence="6" type="ORF">HYG86_12805</name>
</gene>
<protein>
    <submittedName>
        <fullName evidence="6">2-oxoacid:acceptor oxidoreductase subunit alpha</fullName>
    </submittedName>
</protein>
<keyword evidence="1" id="KW-0560">Oxidoreductase</keyword>
<dbReference type="FunFam" id="3.40.50.970:FF:000022">
    <property type="entry name" value="2-oxoglutarate ferredoxin oxidoreductase alpha subunit"/>
    <property type="match status" value="1"/>
</dbReference>